<feature type="compositionally biased region" description="Low complexity" evidence="1">
    <location>
        <begin position="135"/>
        <end position="147"/>
    </location>
</feature>
<feature type="compositionally biased region" description="Low complexity" evidence="1">
    <location>
        <begin position="239"/>
        <end position="251"/>
    </location>
</feature>
<accession>A0A067SJ32</accession>
<reference evidence="3" key="1">
    <citation type="journal article" date="2014" name="Proc. Natl. Acad. Sci. U.S.A.">
        <title>Extensive sampling of basidiomycete genomes demonstrates inadequacy of the white-rot/brown-rot paradigm for wood decay fungi.</title>
        <authorList>
            <person name="Riley R."/>
            <person name="Salamov A.A."/>
            <person name="Brown D.W."/>
            <person name="Nagy L.G."/>
            <person name="Floudas D."/>
            <person name="Held B.W."/>
            <person name="Levasseur A."/>
            <person name="Lombard V."/>
            <person name="Morin E."/>
            <person name="Otillar R."/>
            <person name="Lindquist E.A."/>
            <person name="Sun H."/>
            <person name="LaButti K.M."/>
            <person name="Schmutz J."/>
            <person name="Jabbour D."/>
            <person name="Luo H."/>
            <person name="Baker S.E."/>
            <person name="Pisabarro A.G."/>
            <person name="Walton J.D."/>
            <person name="Blanchette R.A."/>
            <person name="Henrissat B."/>
            <person name="Martin F."/>
            <person name="Cullen D."/>
            <person name="Hibbett D.S."/>
            <person name="Grigoriev I.V."/>
        </authorList>
    </citation>
    <scope>NUCLEOTIDE SEQUENCE [LARGE SCALE GENOMIC DNA]</scope>
    <source>
        <strain evidence="3">CBS 339.88</strain>
    </source>
</reference>
<evidence type="ECO:0000313" key="2">
    <source>
        <dbReference type="EMBL" id="KDR67749.1"/>
    </source>
</evidence>
<organism evidence="2 3">
    <name type="scientific">Galerina marginata (strain CBS 339.88)</name>
    <dbReference type="NCBI Taxonomy" id="685588"/>
    <lineage>
        <taxon>Eukaryota</taxon>
        <taxon>Fungi</taxon>
        <taxon>Dikarya</taxon>
        <taxon>Basidiomycota</taxon>
        <taxon>Agaricomycotina</taxon>
        <taxon>Agaricomycetes</taxon>
        <taxon>Agaricomycetidae</taxon>
        <taxon>Agaricales</taxon>
        <taxon>Agaricineae</taxon>
        <taxon>Strophariaceae</taxon>
        <taxon>Galerina</taxon>
    </lineage>
</organism>
<proteinExistence type="predicted"/>
<protein>
    <submittedName>
        <fullName evidence="2">Uncharacterized protein</fullName>
    </submittedName>
</protein>
<dbReference type="AlphaFoldDB" id="A0A067SJ32"/>
<feature type="region of interest" description="Disordered" evidence="1">
    <location>
        <begin position="1"/>
        <end position="286"/>
    </location>
</feature>
<feature type="compositionally biased region" description="Polar residues" evidence="1">
    <location>
        <begin position="72"/>
        <end position="85"/>
    </location>
</feature>
<dbReference type="OrthoDB" id="3265156at2759"/>
<name>A0A067SJ32_GALM3</name>
<gene>
    <name evidence="2" type="ORF">GALMADRAFT_1076048</name>
</gene>
<dbReference type="HOGENOM" id="CLU_706053_0_0_1"/>
<feature type="compositionally biased region" description="Low complexity" evidence="1">
    <location>
        <begin position="273"/>
        <end position="283"/>
    </location>
</feature>
<feature type="compositionally biased region" description="Basic and acidic residues" evidence="1">
    <location>
        <begin position="224"/>
        <end position="238"/>
    </location>
</feature>
<evidence type="ECO:0000256" key="1">
    <source>
        <dbReference type="SAM" id="MobiDB-lite"/>
    </source>
</evidence>
<evidence type="ECO:0000313" key="3">
    <source>
        <dbReference type="Proteomes" id="UP000027222"/>
    </source>
</evidence>
<dbReference type="EMBL" id="KL142413">
    <property type="protein sequence ID" value="KDR67749.1"/>
    <property type="molecule type" value="Genomic_DNA"/>
</dbReference>
<sequence>MLRRAYGIAVPSSLTPVAHPEDAQPNEAINKRAQKLPPVIRNTAPPPQATSTHYRGGFRGRGGYHNRGGGNSMSQRGQWTTQHATRGNLGWRGRGMYGNRGDRSNGNGNAPVYRDAQGRPFHGLPPKPIGREELSSSSSTSSSSSYSAQRAKSVDMEMEAGPSSSSAAGRHAELSMPIHSSQTPASPPAPERPHRPTADSWMHRSRSPTPKLPLLPPLKRRKLDHPAEPPRHHEDLPRRSISIEASSSSSLMPPPPSVPRLPLPGSSRRKEPTTTPTIAAPNPHIQIKEETLSPIKPEFPDEQPVKRETLSLSPERSMMLLSAPKLIKEATKFYEFPASCGKADKDYKQHRVAFFRERKKELGGLGLKIRRIVARDDGLAIDWYATPSSTI</sequence>
<dbReference type="Proteomes" id="UP000027222">
    <property type="component" value="Unassembled WGS sequence"/>
</dbReference>
<keyword evidence="3" id="KW-1185">Reference proteome</keyword>
<feature type="compositionally biased region" description="Pro residues" evidence="1">
    <location>
        <begin position="252"/>
        <end position="262"/>
    </location>
</feature>